<keyword evidence="12" id="KW-1185">Reference proteome</keyword>
<feature type="domain" description="TNFR-Cys" evidence="10">
    <location>
        <begin position="212"/>
        <end position="249"/>
    </location>
</feature>
<dbReference type="Proteomes" id="UP001283361">
    <property type="component" value="Unassembled WGS sequence"/>
</dbReference>
<dbReference type="CDD" id="cd00185">
    <property type="entry name" value="TNFRSF"/>
    <property type="match status" value="2"/>
</dbReference>
<evidence type="ECO:0000256" key="9">
    <source>
        <dbReference type="SAM" id="SignalP"/>
    </source>
</evidence>
<keyword evidence="9" id="KW-0732">Signal</keyword>
<dbReference type="InterPro" id="IPR052491">
    <property type="entry name" value="TNFRSF10"/>
</dbReference>
<keyword evidence="5" id="KW-0675">Receptor</keyword>
<evidence type="ECO:0000313" key="11">
    <source>
        <dbReference type="EMBL" id="KAK3775963.1"/>
    </source>
</evidence>
<dbReference type="Gene3D" id="2.10.50.10">
    <property type="entry name" value="Tumor Necrosis Factor Receptor, subunit A, domain 2"/>
    <property type="match status" value="2"/>
</dbReference>
<keyword evidence="8" id="KW-1133">Transmembrane helix</keyword>
<feature type="repeat" description="TNFR-Cys" evidence="7">
    <location>
        <begin position="333"/>
        <end position="370"/>
    </location>
</feature>
<dbReference type="Pfam" id="PF00020">
    <property type="entry name" value="TNFR_c6"/>
    <property type="match status" value="2"/>
</dbReference>
<dbReference type="EMBL" id="JAWDGP010003253">
    <property type="protein sequence ID" value="KAK3775963.1"/>
    <property type="molecule type" value="Genomic_DNA"/>
</dbReference>
<dbReference type="SMART" id="SM01411">
    <property type="entry name" value="Ephrin_rec_like"/>
    <property type="match status" value="3"/>
</dbReference>
<feature type="transmembrane region" description="Helical" evidence="8">
    <location>
        <begin position="444"/>
        <end position="463"/>
    </location>
</feature>
<keyword evidence="3 8" id="KW-0472">Membrane</keyword>
<feature type="repeat" description="TNFR-Cys" evidence="7">
    <location>
        <begin position="212"/>
        <end position="249"/>
    </location>
</feature>
<dbReference type="PANTHER" id="PTHR46330:SF6">
    <property type="entry name" value="HEMATOPOIETIC DEATH RECEPTOR-RELATED"/>
    <property type="match status" value="1"/>
</dbReference>
<dbReference type="InterPro" id="IPR001368">
    <property type="entry name" value="TNFR/NGFR_Cys_rich_reg"/>
</dbReference>
<evidence type="ECO:0000256" key="7">
    <source>
        <dbReference type="PROSITE-ProRule" id="PRU00206"/>
    </source>
</evidence>
<feature type="signal peptide" evidence="9">
    <location>
        <begin position="1"/>
        <end position="21"/>
    </location>
</feature>
<comment type="caution">
    <text evidence="11">The sequence shown here is derived from an EMBL/GenBank/DDBJ whole genome shotgun (WGS) entry which is preliminary data.</text>
</comment>
<dbReference type="AlphaFoldDB" id="A0AAE1DNJ0"/>
<organism evidence="11 12">
    <name type="scientific">Elysia crispata</name>
    <name type="common">lettuce slug</name>
    <dbReference type="NCBI Taxonomy" id="231223"/>
    <lineage>
        <taxon>Eukaryota</taxon>
        <taxon>Metazoa</taxon>
        <taxon>Spiralia</taxon>
        <taxon>Lophotrochozoa</taxon>
        <taxon>Mollusca</taxon>
        <taxon>Gastropoda</taxon>
        <taxon>Heterobranchia</taxon>
        <taxon>Euthyneura</taxon>
        <taxon>Panpulmonata</taxon>
        <taxon>Sacoglossa</taxon>
        <taxon>Placobranchoidea</taxon>
        <taxon>Plakobranchidae</taxon>
        <taxon>Elysia</taxon>
    </lineage>
</organism>
<comment type="caution">
    <text evidence="7">Lacks conserved residue(s) required for the propagation of feature annotation.</text>
</comment>
<keyword evidence="2" id="KW-0677">Repeat</keyword>
<feature type="domain" description="TNFR-Cys" evidence="10">
    <location>
        <begin position="91"/>
        <end position="128"/>
    </location>
</feature>
<feature type="domain" description="TNFR-Cys" evidence="10">
    <location>
        <begin position="333"/>
        <end position="370"/>
    </location>
</feature>
<protein>
    <recommendedName>
        <fullName evidence="10">TNFR-Cys domain-containing protein</fullName>
    </recommendedName>
</protein>
<proteinExistence type="predicted"/>
<dbReference type="PANTHER" id="PTHR46330">
    <property type="entry name" value="TUMOR NECROSIS FACTOR RECEPTOR SUPERFAMILY MEMBER 10B"/>
    <property type="match status" value="1"/>
</dbReference>
<gene>
    <name evidence="11" type="ORF">RRG08_043648</name>
</gene>
<evidence type="ECO:0000313" key="12">
    <source>
        <dbReference type="Proteomes" id="UP001283361"/>
    </source>
</evidence>
<keyword evidence="8" id="KW-0812">Transmembrane</keyword>
<evidence type="ECO:0000256" key="5">
    <source>
        <dbReference type="ARBA" id="ARBA00023170"/>
    </source>
</evidence>
<feature type="repeat" description="TNFR-Cys" evidence="7">
    <location>
        <begin position="91"/>
        <end position="128"/>
    </location>
</feature>
<keyword evidence="6" id="KW-0325">Glycoprotein</keyword>
<keyword evidence="4" id="KW-1015">Disulfide bond</keyword>
<feature type="chain" id="PRO_5042014910" description="TNFR-Cys domain-containing protein" evidence="9">
    <location>
        <begin position="22"/>
        <end position="482"/>
    </location>
</feature>
<evidence type="ECO:0000256" key="4">
    <source>
        <dbReference type="ARBA" id="ARBA00023157"/>
    </source>
</evidence>
<dbReference type="GO" id="GO:0016020">
    <property type="term" value="C:membrane"/>
    <property type="evidence" value="ECO:0007669"/>
    <property type="project" value="UniProtKB-SubCell"/>
</dbReference>
<evidence type="ECO:0000256" key="3">
    <source>
        <dbReference type="ARBA" id="ARBA00023136"/>
    </source>
</evidence>
<evidence type="ECO:0000256" key="6">
    <source>
        <dbReference type="ARBA" id="ARBA00023180"/>
    </source>
</evidence>
<dbReference type="SMART" id="SM00208">
    <property type="entry name" value="TNFR"/>
    <property type="match status" value="4"/>
</dbReference>
<accession>A0AAE1DNJ0</accession>
<name>A0AAE1DNJ0_9GAST</name>
<reference evidence="11" key="1">
    <citation type="journal article" date="2023" name="G3 (Bethesda)">
        <title>A reference genome for the long-term kleptoplast-retaining sea slug Elysia crispata morphotype clarki.</title>
        <authorList>
            <person name="Eastman K.E."/>
            <person name="Pendleton A.L."/>
            <person name="Shaikh M.A."/>
            <person name="Suttiyut T."/>
            <person name="Ogas R."/>
            <person name="Tomko P."/>
            <person name="Gavelis G."/>
            <person name="Widhalm J.R."/>
            <person name="Wisecaver J.H."/>
        </authorList>
    </citation>
    <scope>NUCLEOTIDE SEQUENCE</scope>
    <source>
        <strain evidence="11">ECLA1</strain>
    </source>
</reference>
<dbReference type="PROSITE" id="PS50050">
    <property type="entry name" value="TNFR_NGFR_2"/>
    <property type="match status" value="3"/>
</dbReference>
<evidence type="ECO:0000259" key="10">
    <source>
        <dbReference type="PROSITE" id="PS50050"/>
    </source>
</evidence>
<dbReference type="PROSITE" id="PS00652">
    <property type="entry name" value="TNFR_NGFR_1"/>
    <property type="match status" value="3"/>
</dbReference>
<evidence type="ECO:0000256" key="1">
    <source>
        <dbReference type="ARBA" id="ARBA00004370"/>
    </source>
</evidence>
<sequence>MKLQFLHTCIVLALHIETRTAVPLVHCGPGEKLVLAHGQKPDVCVPCPSRQYQNKKHHRETSCQRCSPFDHFDSRLVLEDECTRTDYRIVRCVDGYYLLEGQCKICTDCSMLGKAQGQACKKDKDTVCCDVEGMVVKNEKCEFDPVHCGLGEYLVPGLNGRPGRCETCYPGSYQDENKHRLHRCPQCSKFDIHNPRLVLEDECTKFHDIRVSCVDGHYLKEDDCHTCTNCSLLGKVQGRACQHDQDTVCCDKEGMVVKNGKCMFDPTHCGPGEYLVLGTDGQPGSCESCQPGFYQDKPNHRLLYCLQCAAFDSLNPRLVLADECTRFHNTKFRCKTGFYLEKGDCYPCTNCALLGKFKGRACSKKHDTICCDFQGMIVENGICKFSLIYCGAGEYLVPGMSRHRDECRPCGDGSNNSEHYHRNINCSVIHTTGKSGSTGSSEMIAMPIIISLLSAVPIVYCCYKRRSLVIRVCVLDSSRHYF</sequence>
<evidence type="ECO:0000256" key="2">
    <source>
        <dbReference type="ARBA" id="ARBA00022737"/>
    </source>
</evidence>
<comment type="subcellular location">
    <subcellularLocation>
        <location evidence="1">Membrane</location>
    </subcellularLocation>
</comment>
<evidence type="ECO:0000256" key="8">
    <source>
        <dbReference type="SAM" id="Phobius"/>
    </source>
</evidence>